<dbReference type="PROSITE" id="PS50943">
    <property type="entry name" value="HTH_CROC1"/>
    <property type="match status" value="1"/>
</dbReference>
<dbReference type="Gene3D" id="1.10.260.40">
    <property type="entry name" value="lambda repressor-like DNA-binding domains"/>
    <property type="match status" value="1"/>
</dbReference>
<comment type="caution">
    <text evidence="2">The sequence shown here is derived from an EMBL/GenBank/DDBJ whole genome shotgun (WGS) entry which is preliminary data.</text>
</comment>
<reference evidence="2" key="2">
    <citation type="journal article" date="2021" name="PeerJ">
        <title>Extensive microbial diversity within the chicken gut microbiome revealed by metagenomics and culture.</title>
        <authorList>
            <person name="Gilroy R."/>
            <person name="Ravi A."/>
            <person name="Getino M."/>
            <person name="Pursley I."/>
            <person name="Horton D.L."/>
            <person name="Alikhan N.F."/>
            <person name="Baker D."/>
            <person name="Gharbi K."/>
            <person name="Hall N."/>
            <person name="Watson M."/>
            <person name="Adriaenssens E.M."/>
            <person name="Foster-Nyarko E."/>
            <person name="Jarju S."/>
            <person name="Secka A."/>
            <person name="Antonio M."/>
            <person name="Oren A."/>
            <person name="Chaudhuri R.R."/>
            <person name="La Ragione R."/>
            <person name="Hildebrand F."/>
            <person name="Pallen M.J."/>
        </authorList>
    </citation>
    <scope>NUCLEOTIDE SEQUENCE</scope>
    <source>
        <strain evidence="2">USAMLcec3-3695</strain>
    </source>
</reference>
<evidence type="ECO:0000259" key="1">
    <source>
        <dbReference type="PROSITE" id="PS50943"/>
    </source>
</evidence>
<feature type="domain" description="HTH cro/C1-type" evidence="1">
    <location>
        <begin position="17"/>
        <end position="76"/>
    </location>
</feature>
<evidence type="ECO:0000313" key="3">
    <source>
        <dbReference type="Proteomes" id="UP000824109"/>
    </source>
</evidence>
<dbReference type="SMART" id="SM00530">
    <property type="entry name" value="HTH_XRE"/>
    <property type="match status" value="1"/>
</dbReference>
<dbReference type="InterPro" id="IPR010982">
    <property type="entry name" value="Lambda_DNA-bd_dom_sf"/>
</dbReference>
<dbReference type="SUPFAM" id="SSF47413">
    <property type="entry name" value="lambda repressor-like DNA-binding domains"/>
    <property type="match status" value="1"/>
</dbReference>
<sequence length="79" mass="9151">MARIIDGTNMNMIGHNVRKYRKQRKMSQQELSNKLETIAVYICRGSISRIEDKTRTVTDIELYGLAKILGVSIEDMFEQ</sequence>
<protein>
    <submittedName>
        <fullName evidence="2">Helix-turn-helix transcriptional regulator</fullName>
    </submittedName>
</protein>
<dbReference type="GO" id="GO:0003677">
    <property type="term" value="F:DNA binding"/>
    <property type="evidence" value="ECO:0007669"/>
    <property type="project" value="InterPro"/>
</dbReference>
<name>A0A9D1SFI8_9FIRM</name>
<evidence type="ECO:0000313" key="2">
    <source>
        <dbReference type="EMBL" id="HIU57758.1"/>
    </source>
</evidence>
<dbReference type="Proteomes" id="UP000824109">
    <property type="component" value="Unassembled WGS sequence"/>
</dbReference>
<dbReference type="EMBL" id="DVNB01000084">
    <property type="protein sequence ID" value="HIU57758.1"/>
    <property type="molecule type" value="Genomic_DNA"/>
</dbReference>
<dbReference type="Pfam" id="PF01381">
    <property type="entry name" value="HTH_3"/>
    <property type="match status" value="1"/>
</dbReference>
<dbReference type="AlphaFoldDB" id="A0A9D1SFI8"/>
<dbReference type="InterPro" id="IPR001387">
    <property type="entry name" value="Cro/C1-type_HTH"/>
</dbReference>
<proteinExistence type="predicted"/>
<organism evidence="2 3">
    <name type="scientific">Candidatus Ornithomonoglobus merdipullorum</name>
    <dbReference type="NCBI Taxonomy" id="2840895"/>
    <lineage>
        <taxon>Bacteria</taxon>
        <taxon>Bacillati</taxon>
        <taxon>Bacillota</taxon>
        <taxon>Clostridia</taxon>
        <taxon>Candidatus Ornithomonoglobus</taxon>
    </lineage>
</organism>
<gene>
    <name evidence="2" type="ORF">IAA61_08125</name>
</gene>
<dbReference type="CDD" id="cd00093">
    <property type="entry name" value="HTH_XRE"/>
    <property type="match status" value="1"/>
</dbReference>
<reference evidence="2" key="1">
    <citation type="submission" date="2020-10" db="EMBL/GenBank/DDBJ databases">
        <authorList>
            <person name="Gilroy R."/>
        </authorList>
    </citation>
    <scope>NUCLEOTIDE SEQUENCE</scope>
    <source>
        <strain evidence="2">USAMLcec3-3695</strain>
    </source>
</reference>
<accession>A0A9D1SFI8</accession>